<evidence type="ECO:0000313" key="3">
    <source>
        <dbReference type="Proteomes" id="UP000028488"/>
    </source>
</evidence>
<dbReference type="AlphaFoldDB" id="A0A076EFB2"/>
<dbReference type="EMBL" id="CP008947">
    <property type="protein sequence ID" value="AII04975.1"/>
    <property type="molecule type" value="Genomic_DNA"/>
</dbReference>
<sequence length="151" mass="15165">MTHRIRRFLAGAAASSALAAAVVAVAAAPAQAEPSADCHTGTTPTSGTSHCTAQGVPDGMAAVHIGTVECFGLTPRAIPGPGGVSHIPWIQGYRRDGLWVPTGTPSTGSCVGGIGAPWWEVGVSTGAFTTCGLQEGIVTYVSVGCNPIRPQ</sequence>
<name>A0A076EFB2_RHOOP</name>
<feature type="signal peptide" evidence="1">
    <location>
        <begin position="1"/>
        <end position="32"/>
    </location>
</feature>
<gene>
    <name evidence="2" type="ORF">EP51_10290</name>
</gene>
<keyword evidence="1" id="KW-0732">Signal</keyword>
<evidence type="ECO:0000313" key="2">
    <source>
        <dbReference type="EMBL" id="AII04975.1"/>
    </source>
</evidence>
<protein>
    <recommendedName>
        <fullName evidence="4">Secreted protein</fullName>
    </recommendedName>
</protein>
<dbReference type="PROSITE" id="PS51318">
    <property type="entry name" value="TAT"/>
    <property type="match status" value="1"/>
</dbReference>
<dbReference type="Proteomes" id="UP000028488">
    <property type="component" value="Chromosome"/>
</dbReference>
<dbReference type="InterPro" id="IPR006311">
    <property type="entry name" value="TAT_signal"/>
</dbReference>
<dbReference type="RefSeq" id="WP_112302178.1">
    <property type="nucleotide sequence ID" value="NZ_CP008947.1"/>
</dbReference>
<dbReference type="eggNOG" id="ENOG5031FN2">
    <property type="taxonomic scope" value="Bacteria"/>
</dbReference>
<reference evidence="2 3" key="1">
    <citation type="submission" date="2014-07" db="EMBL/GenBank/DDBJ databases">
        <title>Genome Sequence of Rhodococcus opacus Strain R7, a Biodegrader of Mono- and Polycyclic Aromatic Hydrocarbons.</title>
        <authorList>
            <person name="Di Gennaro P."/>
            <person name="Zampolli J."/>
            <person name="Presti I."/>
            <person name="Cappelletti M."/>
            <person name="D'Ursi P."/>
            <person name="Orro A."/>
            <person name="Mezzelani A."/>
            <person name="Milanesi L."/>
        </authorList>
    </citation>
    <scope>NUCLEOTIDE SEQUENCE [LARGE SCALE GENOMIC DNA]</scope>
    <source>
        <strain evidence="2 3">R7</strain>
    </source>
</reference>
<feature type="chain" id="PRO_5038675751" description="Secreted protein" evidence="1">
    <location>
        <begin position="33"/>
        <end position="151"/>
    </location>
</feature>
<organism evidence="2 3">
    <name type="scientific">Rhodococcus opacus</name>
    <name type="common">Nocardia opaca</name>
    <dbReference type="NCBI Taxonomy" id="37919"/>
    <lineage>
        <taxon>Bacteria</taxon>
        <taxon>Bacillati</taxon>
        <taxon>Actinomycetota</taxon>
        <taxon>Actinomycetes</taxon>
        <taxon>Mycobacteriales</taxon>
        <taxon>Nocardiaceae</taxon>
        <taxon>Rhodococcus</taxon>
    </lineage>
</organism>
<evidence type="ECO:0000256" key="1">
    <source>
        <dbReference type="SAM" id="SignalP"/>
    </source>
</evidence>
<accession>A0A076EFB2</accession>
<proteinExistence type="predicted"/>
<evidence type="ECO:0008006" key="4">
    <source>
        <dbReference type="Google" id="ProtNLM"/>
    </source>
</evidence>